<dbReference type="Gene3D" id="2.40.30.100">
    <property type="entry name" value="AF2212/PG0164-like"/>
    <property type="match status" value="1"/>
</dbReference>
<dbReference type="EMBL" id="FUYV01000018">
    <property type="protein sequence ID" value="SKC23603.1"/>
    <property type="molecule type" value="Genomic_DNA"/>
</dbReference>
<dbReference type="AlphaFoldDB" id="A0A1T5HSD6"/>
<accession>A0A1T5HSD6</accession>
<dbReference type="InterPro" id="IPR015018">
    <property type="entry name" value="DUF1905"/>
</dbReference>
<evidence type="ECO:0000313" key="2">
    <source>
        <dbReference type="Proteomes" id="UP000191055"/>
    </source>
</evidence>
<dbReference type="InterPro" id="IPR037079">
    <property type="entry name" value="AF2212/PG0164-like_sf"/>
</dbReference>
<proteinExistence type="predicted"/>
<sequence>MSSIRKVSGTYLLQKFSGKGGWTYLEVPEVEPDKHAWFGEVEISGRIDDFRFENRKLLPMGNGRLFLPVNAKIRKEIQKEAGETVSLELEIHSNDVVTPDEILNCFQYEPASTYENYLRLSKNEKQSYLDHILEAKSDDVKVHRIIKMMNDLAEKG</sequence>
<dbReference type="RefSeq" id="WP_159450010.1">
    <property type="nucleotide sequence ID" value="NZ_CP021904.1"/>
</dbReference>
<reference evidence="1 2" key="1">
    <citation type="submission" date="2017-02" db="EMBL/GenBank/DDBJ databases">
        <authorList>
            <person name="Peterson S.W."/>
        </authorList>
    </citation>
    <scope>NUCLEOTIDE SEQUENCE [LARGE SCALE GENOMIC DNA]</scope>
    <source>
        <strain evidence="1 2">DSM 24412</strain>
    </source>
</reference>
<dbReference type="Pfam" id="PF13376">
    <property type="entry name" value="OmdA"/>
    <property type="match status" value="1"/>
</dbReference>
<organism evidence="1 2">
    <name type="scientific">Alkalitalea saponilacus</name>
    <dbReference type="NCBI Taxonomy" id="889453"/>
    <lineage>
        <taxon>Bacteria</taxon>
        <taxon>Pseudomonadati</taxon>
        <taxon>Bacteroidota</taxon>
        <taxon>Bacteroidia</taxon>
        <taxon>Marinilabiliales</taxon>
        <taxon>Marinilabiliaceae</taxon>
        <taxon>Alkalitalea</taxon>
    </lineage>
</organism>
<name>A0A1T5HSD6_9BACT</name>
<dbReference type="STRING" id="889453.SAMN03080601_02881"/>
<protein>
    <submittedName>
        <fullName evidence="1">Bacteriocin-protection, YdeI or OmpD-Associated</fullName>
    </submittedName>
</protein>
<dbReference type="Pfam" id="PF08922">
    <property type="entry name" value="DUF1905"/>
    <property type="match status" value="1"/>
</dbReference>
<gene>
    <name evidence="1" type="ORF">SAMN03080601_02881</name>
</gene>
<dbReference type="SUPFAM" id="SSF141694">
    <property type="entry name" value="AF2212/PG0164-like"/>
    <property type="match status" value="1"/>
</dbReference>
<keyword evidence="2" id="KW-1185">Reference proteome</keyword>
<evidence type="ECO:0000313" key="1">
    <source>
        <dbReference type="EMBL" id="SKC23603.1"/>
    </source>
</evidence>
<dbReference type="OrthoDB" id="8246703at2"/>
<dbReference type="Proteomes" id="UP000191055">
    <property type="component" value="Unassembled WGS sequence"/>
</dbReference>